<accession>A0A317EKB5</accession>
<dbReference type="RefSeq" id="WP_109926436.1">
    <property type="nucleotide sequence ID" value="NZ_QGNZ01000003.1"/>
</dbReference>
<dbReference type="EMBL" id="QGNZ01000003">
    <property type="protein sequence ID" value="PWS27102.1"/>
    <property type="molecule type" value="Genomic_DNA"/>
</dbReference>
<sequence>MEGKHEVRNYCDELLGIANASISDVEEIVSTEPLTNFILFMEIVRVYDSWTCSSEKLQWDGECSKQEYDVLGLGFNLAIYYFLKPIERSGFPLNESTEITRKFATSILYKLGCAVMIKRSVAMVEAGLLILEKKDNCFVFKNTKEMEYQFLDQMEFSQSNDLNTKINENSENQLNGWDFFELEDISKTFFQEGNFYSKNSKNNFSSFLLNDITTIMRPLINPWGTGKGVFMGYGSSIDIEMHFLAVATELVGHWRVEAGFHLDAQIEGLSGADLCFIISLLVSFYLKHGHFAYIASKELPEINLPMSLPIWTPVEKMIEDTSALPSVDEQLVRKAFSILIFKPSEAIFLNAHTTKFVPLLIDIGNGFVLRPYSAIAYNPFFSLISLLEFRNPNTRHKLSLPRENWMREELYASFAGVRYQTIKGNIKLRVGKKIITDIDAVVFDNLTGELAIFQLKWQDFYFNDVKKLRSRASNLIHELEGWAIKTTAWISANGNSELARNLRLKIEKSRPMSSIFLFAISRTKARMKGYGFSIKADNLAVCNWPQFSRNRFEVGPAEKVISTLFNNIKCQENEALKIKPFPVTFQFGESNLEYLDLYSHVENVKDSDRHLEDSKDKI</sequence>
<proteinExistence type="predicted"/>
<name>A0A317EKB5_9SPHI</name>
<evidence type="ECO:0000313" key="2">
    <source>
        <dbReference type="Proteomes" id="UP000245379"/>
    </source>
</evidence>
<protein>
    <submittedName>
        <fullName evidence="1">Uncharacterized protein</fullName>
    </submittedName>
</protein>
<keyword evidence="2" id="KW-1185">Reference proteome</keyword>
<evidence type="ECO:0000313" key="1">
    <source>
        <dbReference type="EMBL" id="PWS27102.1"/>
    </source>
</evidence>
<dbReference type="AlphaFoldDB" id="A0A317EKB5"/>
<organism evidence="1 2">
    <name type="scientific">Pedobacter yonginense</name>
    <dbReference type="NCBI Taxonomy" id="651869"/>
    <lineage>
        <taxon>Bacteria</taxon>
        <taxon>Pseudomonadati</taxon>
        <taxon>Bacteroidota</taxon>
        <taxon>Sphingobacteriia</taxon>
        <taxon>Sphingobacteriales</taxon>
        <taxon>Sphingobacteriaceae</taxon>
        <taxon>Pedobacter</taxon>
    </lineage>
</organism>
<dbReference type="OrthoDB" id="7596486at2"/>
<reference evidence="1 2" key="1">
    <citation type="submission" date="2018-05" db="EMBL/GenBank/DDBJ databases">
        <title>Pedobacter paludis sp. nov., isolated from wetland soil.</title>
        <authorList>
            <person name="Zhang Y."/>
            <person name="Wang G."/>
        </authorList>
    </citation>
    <scope>NUCLEOTIDE SEQUENCE [LARGE SCALE GENOMIC DNA]</scope>
    <source>
        <strain evidence="1 2">KCTC22721</strain>
    </source>
</reference>
<dbReference type="Proteomes" id="UP000245379">
    <property type="component" value="Unassembled WGS sequence"/>
</dbReference>
<gene>
    <name evidence="1" type="ORF">DHW03_13945</name>
</gene>
<comment type="caution">
    <text evidence="1">The sequence shown here is derived from an EMBL/GenBank/DDBJ whole genome shotgun (WGS) entry which is preliminary data.</text>
</comment>